<proteinExistence type="inferred from homology"/>
<feature type="domain" description="Carboxylesterase type B" evidence="3">
    <location>
        <begin position="46"/>
        <end position="564"/>
    </location>
</feature>
<dbReference type="Proteomes" id="UP000005408">
    <property type="component" value="Unassembled WGS sequence"/>
</dbReference>
<organism evidence="4 5">
    <name type="scientific">Magallana gigas</name>
    <name type="common">Pacific oyster</name>
    <name type="synonym">Crassostrea gigas</name>
    <dbReference type="NCBI Taxonomy" id="29159"/>
    <lineage>
        <taxon>Eukaryota</taxon>
        <taxon>Metazoa</taxon>
        <taxon>Spiralia</taxon>
        <taxon>Lophotrochozoa</taxon>
        <taxon>Mollusca</taxon>
        <taxon>Bivalvia</taxon>
        <taxon>Autobranchia</taxon>
        <taxon>Pteriomorphia</taxon>
        <taxon>Ostreida</taxon>
        <taxon>Ostreoidea</taxon>
        <taxon>Ostreidae</taxon>
        <taxon>Magallana</taxon>
    </lineage>
</organism>
<dbReference type="Gene3D" id="3.40.50.1820">
    <property type="entry name" value="alpha/beta hydrolase"/>
    <property type="match status" value="1"/>
</dbReference>
<evidence type="ECO:0000313" key="5">
    <source>
        <dbReference type="Proteomes" id="UP000005408"/>
    </source>
</evidence>
<reference evidence="4" key="1">
    <citation type="submission" date="2022-08" db="UniProtKB">
        <authorList>
            <consortium name="EnsemblMetazoa"/>
        </authorList>
    </citation>
    <scope>IDENTIFICATION</scope>
    <source>
        <strain evidence="4">05x7-T-G4-1.051#20</strain>
    </source>
</reference>
<keyword evidence="2" id="KW-1133">Transmembrane helix</keyword>
<dbReference type="SUPFAM" id="SSF53474">
    <property type="entry name" value="alpha/beta-Hydrolases"/>
    <property type="match status" value="1"/>
</dbReference>
<sequence>MIGVVHNRKDGDSEYTTNVLKMSLPYFLAILLNLVVLQVTVGQNFEILTRLGKVNGVILPSPEGNVYRFTGIPFGKSPTGSRRFRKPQPYGSWNETLDATKFGPPCIQSLKSEVFNSVSEDCLQLNIYVPYNMTREVKRSVMVFIHGGAYMAGSAIDEDGSKFASFGNVIFVTINYRLGIFGFPSMQNPNVDENVGIWDQMLALKWIKNNIDDYGGNSSDVTIFGQSAGGFSVNLLMMIPRNKGLFHRAILQSGTANSLVAFKRFSDLGRRIGTNAGCRDQDPRMFVKCIQNLDAGSLVNSTLNYSSTLGINVLTEIVFSPILDNDLFLRTPMEIIHDKFSAEFQFFESTDMIAGNCDEEGGYIAQYATFFEKQYNFSVVDGIPKRFLCDGVIPSIVELYYKNSSSISETICEEYSSNDKTTQSLNAAHLLSDFVFISSAVSALQAHSFNQKSSTYQYIFSEDIRPFYTNMPKWYHGAVHGTELAFMFVAKDMYPTNFTLSQDQMKFARDKINYWTNFAKTGNPNGPGLSEWRPFTPSLQFFKQLSMTNTTNGKDYRKEQVKMWNTLNDSEYTLSSAPFQQIKTIWLPFGY</sequence>
<dbReference type="Pfam" id="PF00135">
    <property type="entry name" value="COesterase"/>
    <property type="match status" value="1"/>
</dbReference>
<feature type="transmembrane region" description="Helical" evidence="2">
    <location>
        <begin position="23"/>
        <end position="41"/>
    </location>
</feature>
<dbReference type="InterPro" id="IPR051093">
    <property type="entry name" value="Neuroligin/BSAL"/>
</dbReference>
<dbReference type="EnsemblMetazoa" id="G1037.3">
    <property type="protein sequence ID" value="G1037.3:cds"/>
    <property type="gene ID" value="G1037"/>
</dbReference>
<accession>A0A8W8HNQ3</accession>
<evidence type="ECO:0000256" key="1">
    <source>
        <dbReference type="ARBA" id="ARBA00005964"/>
    </source>
</evidence>
<dbReference type="AlphaFoldDB" id="A0A8W8HNQ3"/>
<protein>
    <recommendedName>
        <fullName evidence="3">Carboxylesterase type B domain-containing protein</fullName>
    </recommendedName>
</protein>
<keyword evidence="2" id="KW-0472">Membrane</keyword>
<comment type="similarity">
    <text evidence="1">Belongs to the type-B carboxylesterase/lipase family.</text>
</comment>
<evidence type="ECO:0000256" key="2">
    <source>
        <dbReference type="SAM" id="Phobius"/>
    </source>
</evidence>
<name>A0A8W8HNQ3_MAGGI</name>
<dbReference type="InterPro" id="IPR002018">
    <property type="entry name" value="CarbesteraseB"/>
</dbReference>
<evidence type="ECO:0000313" key="4">
    <source>
        <dbReference type="EnsemblMetazoa" id="G1037.3:cds"/>
    </source>
</evidence>
<evidence type="ECO:0000259" key="3">
    <source>
        <dbReference type="Pfam" id="PF00135"/>
    </source>
</evidence>
<dbReference type="PANTHER" id="PTHR43903">
    <property type="entry name" value="NEUROLIGIN"/>
    <property type="match status" value="1"/>
</dbReference>
<keyword evidence="2" id="KW-0812">Transmembrane</keyword>
<keyword evidence="5" id="KW-1185">Reference proteome</keyword>
<dbReference type="InterPro" id="IPR029058">
    <property type="entry name" value="AB_hydrolase_fold"/>
</dbReference>